<comment type="caution">
    <text evidence="2">The sequence shown here is derived from an EMBL/GenBank/DDBJ whole genome shotgun (WGS) entry which is preliminary data.</text>
</comment>
<keyword evidence="1" id="KW-0732">Signal</keyword>
<evidence type="ECO:0000313" key="2">
    <source>
        <dbReference type="EMBL" id="HEB95605.1"/>
    </source>
</evidence>
<dbReference type="EMBL" id="DRKP01000050">
    <property type="protein sequence ID" value="HEB95605.1"/>
    <property type="molecule type" value="Genomic_DNA"/>
</dbReference>
<name>A0A831RJI4_9GAMM</name>
<feature type="chain" id="PRO_5032409675" evidence="1">
    <location>
        <begin position="22"/>
        <end position="135"/>
    </location>
</feature>
<organism evidence="2">
    <name type="scientific">Sedimenticola thiotaurini</name>
    <dbReference type="NCBI Taxonomy" id="1543721"/>
    <lineage>
        <taxon>Bacteria</taxon>
        <taxon>Pseudomonadati</taxon>
        <taxon>Pseudomonadota</taxon>
        <taxon>Gammaproteobacteria</taxon>
        <taxon>Chromatiales</taxon>
        <taxon>Sedimenticolaceae</taxon>
        <taxon>Sedimenticola</taxon>
    </lineage>
</organism>
<dbReference type="Proteomes" id="UP000886251">
    <property type="component" value="Unassembled WGS sequence"/>
</dbReference>
<gene>
    <name evidence="2" type="ORF">ENI96_04140</name>
</gene>
<sequence>MIHLLLPLLLLVSSLTGEIQAGELPGDSETRSRLSQLLIAAIRYDVFNGRCRGFVSSQHADNVETLTIGKFGMTLAQLSDELAARRLPILVREVRDRVVKEILDLGGCRRAKQLGYLERLRTEYQRLYRWLSDYP</sequence>
<dbReference type="AlphaFoldDB" id="A0A831RJI4"/>
<evidence type="ECO:0000256" key="1">
    <source>
        <dbReference type="SAM" id="SignalP"/>
    </source>
</evidence>
<proteinExistence type="predicted"/>
<feature type="signal peptide" evidence="1">
    <location>
        <begin position="1"/>
        <end position="21"/>
    </location>
</feature>
<protein>
    <submittedName>
        <fullName evidence="2">Uncharacterized protein</fullName>
    </submittedName>
</protein>
<reference evidence="2" key="1">
    <citation type="journal article" date="2020" name="mSystems">
        <title>Genome- and Community-Level Interaction Insights into Carbon Utilization and Element Cycling Functions of Hydrothermarchaeota in Hydrothermal Sediment.</title>
        <authorList>
            <person name="Zhou Z."/>
            <person name="Liu Y."/>
            <person name="Xu W."/>
            <person name="Pan J."/>
            <person name="Luo Z.H."/>
            <person name="Li M."/>
        </authorList>
    </citation>
    <scope>NUCLEOTIDE SEQUENCE [LARGE SCALE GENOMIC DNA]</scope>
    <source>
        <strain evidence="2">HyVt-443</strain>
    </source>
</reference>
<accession>A0A831RJI4</accession>